<protein>
    <submittedName>
        <fullName evidence="1">Uncharacterized protein</fullName>
    </submittedName>
</protein>
<evidence type="ECO:0000313" key="1">
    <source>
        <dbReference type="EMBL" id="KZO99049.1"/>
    </source>
</evidence>
<dbReference type="AlphaFoldDB" id="A0A167PRA7"/>
<keyword evidence="2" id="KW-1185">Reference proteome</keyword>
<proteinExistence type="predicted"/>
<evidence type="ECO:0000313" key="2">
    <source>
        <dbReference type="Proteomes" id="UP000076738"/>
    </source>
</evidence>
<accession>A0A167PRA7</accession>
<sequence length="62" mass="6527">MAPALPPPLRATPLHSPPFLSAGFVLTFLGHRWTSLGSIYNTNPNPALLSPSGSGFRLPTSV</sequence>
<dbReference type="EMBL" id="KV417273">
    <property type="protein sequence ID" value="KZO99049.1"/>
    <property type="molecule type" value="Genomic_DNA"/>
</dbReference>
<dbReference type="Proteomes" id="UP000076738">
    <property type="component" value="Unassembled WGS sequence"/>
</dbReference>
<organism evidence="1 2">
    <name type="scientific">Calocera viscosa (strain TUFC12733)</name>
    <dbReference type="NCBI Taxonomy" id="1330018"/>
    <lineage>
        <taxon>Eukaryota</taxon>
        <taxon>Fungi</taxon>
        <taxon>Dikarya</taxon>
        <taxon>Basidiomycota</taxon>
        <taxon>Agaricomycotina</taxon>
        <taxon>Dacrymycetes</taxon>
        <taxon>Dacrymycetales</taxon>
        <taxon>Dacrymycetaceae</taxon>
        <taxon>Calocera</taxon>
    </lineage>
</organism>
<reference evidence="1 2" key="1">
    <citation type="journal article" date="2016" name="Mol. Biol. Evol.">
        <title>Comparative Genomics of Early-Diverging Mushroom-Forming Fungi Provides Insights into the Origins of Lignocellulose Decay Capabilities.</title>
        <authorList>
            <person name="Nagy L.G."/>
            <person name="Riley R."/>
            <person name="Tritt A."/>
            <person name="Adam C."/>
            <person name="Daum C."/>
            <person name="Floudas D."/>
            <person name="Sun H."/>
            <person name="Yadav J.S."/>
            <person name="Pangilinan J."/>
            <person name="Larsson K.H."/>
            <person name="Matsuura K."/>
            <person name="Barry K."/>
            <person name="Labutti K."/>
            <person name="Kuo R."/>
            <person name="Ohm R.A."/>
            <person name="Bhattacharya S.S."/>
            <person name="Shirouzu T."/>
            <person name="Yoshinaga Y."/>
            <person name="Martin F.M."/>
            <person name="Grigoriev I.V."/>
            <person name="Hibbett D.S."/>
        </authorList>
    </citation>
    <scope>NUCLEOTIDE SEQUENCE [LARGE SCALE GENOMIC DNA]</scope>
    <source>
        <strain evidence="1 2">TUFC12733</strain>
    </source>
</reference>
<name>A0A167PRA7_CALVF</name>
<gene>
    <name evidence="1" type="ORF">CALVIDRAFT_534585</name>
</gene>